<dbReference type="PATRIC" id="fig|908627.4.peg.7726"/>
<evidence type="ECO:0000313" key="3">
    <source>
        <dbReference type="Proteomes" id="UP000035963"/>
    </source>
</evidence>
<feature type="transmembrane region" description="Helical" evidence="1">
    <location>
        <begin position="26"/>
        <end position="58"/>
    </location>
</feature>
<keyword evidence="3" id="KW-1185">Reference proteome</keyword>
<reference evidence="2 3" key="1">
    <citation type="journal article" date="2015" name="Genome Announc.">
        <title>Draft Genome Sequence of Burkholderia sp. Strain PML1(12), an Ectomycorrhizosphere-Inhabiting Bacterium with Effective Mineral-Weathering Ability.</title>
        <authorList>
            <person name="Uroz S."/>
            <person name="Oger P."/>
        </authorList>
    </citation>
    <scope>NUCLEOTIDE SEQUENCE [LARGE SCALE GENOMIC DNA]</scope>
    <source>
        <strain evidence="3">PML1(12)</strain>
    </source>
</reference>
<name>A0A0J1CLN3_9BURK</name>
<organism evidence="2 3">
    <name type="scientific">Caballeronia mineralivorans PML1(12)</name>
    <dbReference type="NCBI Taxonomy" id="908627"/>
    <lineage>
        <taxon>Bacteria</taxon>
        <taxon>Pseudomonadati</taxon>
        <taxon>Pseudomonadota</taxon>
        <taxon>Betaproteobacteria</taxon>
        <taxon>Burkholderiales</taxon>
        <taxon>Burkholderiaceae</taxon>
        <taxon>Caballeronia</taxon>
    </lineage>
</organism>
<evidence type="ECO:0000313" key="2">
    <source>
        <dbReference type="EMBL" id="KLU21642.1"/>
    </source>
</evidence>
<dbReference type="AlphaFoldDB" id="A0A0J1CLN3"/>
<keyword evidence="1" id="KW-1133">Transmembrane helix</keyword>
<proteinExistence type="predicted"/>
<sequence>MLALGMLCMVLLAISGFWYKAEHAPILVYVAFTFWILTTLFGILTMLVEPITMFIVMLHSTAKLNRGRLPTSTS</sequence>
<keyword evidence="1" id="KW-0472">Membrane</keyword>
<evidence type="ECO:0000256" key="1">
    <source>
        <dbReference type="SAM" id="Phobius"/>
    </source>
</evidence>
<protein>
    <submittedName>
        <fullName evidence="2">Uncharacterized protein</fullName>
    </submittedName>
</protein>
<dbReference type="EMBL" id="AEJF01000209">
    <property type="protein sequence ID" value="KLU21642.1"/>
    <property type="molecule type" value="Genomic_DNA"/>
</dbReference>
<comment type="caution">
    <text evidence="2">The sequence shown here is derived from an EMBL/GenBank/DDBJ whole genome shotgun (WGS) entry which is preliminary data.</text>
</comment>
<accession>A0A0J1CLN3</accession>
<gene>
    <name evidence="2" type="ORF">EOS_34520</name>
</gene>
<keyword evidence="1" id="KW-0812">Transmembrane</keyword>
<dbReference type="Proteomes" id="UP000035963">
    <property type="component" value="Unassembled WGS sequence"/>
</dbReference>